<feature type="compositionally biased region" description="Basic and acidic residues" evidence="1">
    <location>
        <begin position="70"/>
        <end position="95"/>
    </location>
</feature>
<dbReference type="RefSeq" id="XP_007331570.1">
    <property type="nucleotide sequence ID" value="XM_007331508.1"/>
</dbReference>
<proteinExistence type="predicted"/>
<dbReference type="CDD" id="cd00076">
    <property type="entry name" value="HFD_SF"/>
    <property type="match status" value="1"/>
</dbReference>
<protein>
    <submittedName>
        <fullName evidence="2">Uncharacterized protein</fullName>
    </submittedName>
</protein>
<gene>
    <name evidence="2" type="ORF">AGABI1DRAFT_129988</name>
</gene>
<dbReference type="AlphaFoldDB" id="K5XS22"/>
<dbReference type="KEGG" id="abp:AGABI1DRAFT129988"/>
<evidence type="ECO:0000313" key="2">
    <source>
        <dbReference type="EMBL" id="EKM77705.1"/>
    </source>
</evidence>
<organism evidence="2 3">
    <name type="scientific">Agaricus bisporus var. burnettii (strain JB137-S8 / ATCC MYA-4627 / FGSC 10392)</name>
    <name type="common">White button mushroom</name>
    <dbReference type="NCBI Taxonomy" id="597362"/>
    <lineage>
        <taxon>Eukaryota</taxon>
        <taxon>Fungi</taxon>
        <taxon>Dikarya</taxon>
        <taxon>Basidiomycota</taxon>
        <taxon>Agaricomycotina</taxon>
        <taxon>Agaricomycetes</taxon>
        <taxon>Agaricomycetidae</taxon>
        <taxon>Agaricales</taxon>
        <taxon>Agaricineae</taxon>
        <taxon>Agaricaceae</taxon>
        <taxon>Agaricus</taxon>
    </lineage>
</organism>
<dbReference type="SUPFAM" id="SSF47113">
    <property type="entry name" value="Histone-fold"/>
    <property type="match status" value="1"/>
</dbReference>
<name>K5XS22_AGABU</name>
<sequence length="213" mass="24395">MVKTTTPGAKSTASQLPSRRHIALMQPMARGRYNLRRVSSSRVEHHNGQNEEKENEDEDEETLDEDEGVTVEKTEEMKAEEDGNDVEKAKEAEADKNEEEPMVEDTHEEAMVDVAAAEEDEDEDEDDRAILALVRQIVREDPDVFVEENAMPCLRDLTRRFLERYFANGAVLMRHARRKTLRVCDLRGGLHHGNPYMTHDYIPDIIAKHDPGQ</sequence>
<accession>K5XS22</accession>
<reference evidence="3" key="1">
    <citation type="journal article" date="2012" name="Proc. Natl. Acad. Sci. U.S.A.">
        <title>Genome sequence of the button mushroom Agaricus bisporus reveals mechanisms governing adaptation to a humic-rich ecological niche.</title>
        <authorList>
            <person name="Morin E."/>
            <person name="Kohler A."/>
            <person name="Baker A.R."/>
            <person name="Foulongne-Oriol M."/>
            <person name="Lombard V."/>
            <person name="Nagy L.G."/>
            <person name="Ohm R.A."/>
            <person name="Patyshakuliyeva A."/>
            <person name="Brun A."/>
            <person name="Aerts A.L."/>
            <person name="Bailey A.M."/>
            <person name="Billette C."/>
            <person name="Coutinho P.M."/>
            <person name="Deakin G."/>
            <person name="Doddapaneni H."/>
            <person name="Floudas D."/>
            <person name="Grimwood J."/>
            <person name="Hilden K."/>
            <person name="Kuees U."/>
            <person name="LaButti K.M."/>
            <person name="Lapidus A."/>
            <person name="Lindquist E.A."/>
            <person name="Lucas S.M."/>
            <person name="Murat C."/>
            <person name="Riley R.W."/>
            <person name="Salamov A.A."/>
            <person name="Schmutz J."/>
            <person name="Subramanian V."/>
            <person name="Woesten H.A.B."/>
            <person name="Xu J."/>
            <person name="Eastwood D.C."/>
            <person name="Foster G.D."/>
            <person name="Sonnenberg A.S."/>
            <person name="Cullen D."/>
            <person name="de Vries R.P."/>
            <person name="Lundell T."/>
            <person name="Hibbett D.S."/>
            <person name="Henrissat B."/>
            <person name="Burton K.S."/>
            <person name="Kerrigan R.W."/>
            <person name="Challen M.P."/>
            <person name="Grigoriev I.V."/>
            <person name="Martin F."/>
        </authorList>
    </citation>
    <scope>NUCLEOTIDE SEQUENCE [LARGE SCALE GENOMIC DNA]</scope>
    <source>
        <strain evidence="3">JB137-S8 / ATCC MYA-4627 / FGSC 10392</strain>
    </source>
</reference>
<dbReference type="OMA" id="YMTHDYI"/>
<feature type="region of interest" description="Disordered" evidence="1">
    <location>
        <begin position="1"/>
        <end position="106"/>
    </location>
</feature>
<feature type="compositionally biased region" description="Polar residues" evidence="1">
    <location>
        <begin position="1"/>
        <end position="17"/>
    </location>
</feature>
<dbReference type="HOGENOM" id="CLU_1266561_0_0_1"/>
<feature type="compositionally biased region" description="Acidic residues" evidence="1">
    <location>
        <begin position="53"/>
        <end position="69"/>
    </location>
</feature>
<evidence type="ECO:0000313" key="3">
    <source>
        <dbReference type="Proteomes" id="UP000008493"/>
    </source>
</evidence>
<dbReference type="Gene3D" id="1.10.20.10">
    <property type="entry name" value="Histone, subunit A"/>
    <property type="match status" value="1"/>
</dbReference>
<dbReference type="Proteomes" id="UP000008493">
    <property type="component" value="Unassembled WGS sequence"/>
</dbReference>
<dbReference type="GO" id="GO:0046982">
    <property type="term" value="F:protein heterodimerization activity"/>
    <property type="evidence" value="ECO:0007669"/>
    <property type="project" value="InterPro"/>
</dbReference>
<evidence type="ECO:0000256" key="1">
    <source>
        <dbReference type="SAM" id="MobiDB-lite"/>
    </source>
</evidence>
<dbReference type="InterPro" id="IPR009072">
    <property type="entry name" value="Histone-fold"/>
</dbReference>
<feature type="compositionally biased region" description="Basic and acidic residues" evidence="1">
    <location>
        <begin position="42"/>
        <end position="52"/>
    </location>
</feature>
<keyword evidence="3" id="KW-1185">Reference proteome</keyword>
<dbReference type="GeneID" id="18827119"/>
<dbReference type="InParanoid" id="K5XS22"/>
<dbReference type="EMBL" id="JH971394">
    <property type="protein sequence ID" value="EKM77705.1"/>
    <property type="molecule type" value="Genomic_DNA"/>
</dbReference>
<dbReference type="OrthoDB" id="1872155at2759"/>